<dbReference type="GO" id="GO:0048038">
    <property type="term" value="F:quinone binding"/>
    <property type="evidence" value="ECO:0007669"/>
    <property type="project" value="UniProtKB-KW"/>
</dbReference>
<dbReference type="GO" id="GO:0050136">
    <property type="term" value="F:NADH dehydrogenase (quinone) (non-electrogenic) activity"/>
    <property type="evidence" value="ECO:0007669"/>
    <property type="project" value="UniProtKB-UniRule"/>
</dbReference>
<keyword evidence="5" id="KW-0520">NAD</keyword>
<dbReference type="InterPro" id="IPR001750">
    <property type="entry name" value="ND/Mrp_TM"/>
</dbReference>
<proteinExistence type="inferred from homology"/>
<dbReference type="Proteomes" id="UP000231067">
    <property type="component" value="Unassembled WGS sequence"/>
</dbReference>
<dbReference type="Pfam" id="PF00361">
    <property type="entry name" value="Proton_antipo_M"/>
    <property type="match status" value="1"/>
</dbReference>
<keyword evidence="5" id="KW-0874">Quinone</keyword>
<keyword evidence="5" id="KW-0830">Ubiquinone</keyword>
<feature type="transmembrane region" description="Helical" evidence="5">
    <location>
        <begin position="6"/>
        <end position="26"/>
    </location>
</feature>
<feature type="transmembrane region" description="Helical" evidence="5">
    <location>
        <begin position="232"/>
        <end position="251"/>
    </location>
</feature>
<dbReference type="InterPro" id="IPR010096">
    <property type="entry name" value="NADH-Q_OxRdtase_suN/2"/>
</dbReference>
<dbReference type="EC" id="7.1.1.-" evidence="5"/>
<comment type="function">
    <text evidence="5">NDH-1 shuttles electrons from NADH, via FMN and iron-sulfur (Fe-S) centers, to quinones in the respiratory chain. The immediate electron acceptor for the enzyme in this species is believed to be ubiquinone. Couples the redox reaction to proton translocation (for every two electrons transferred, four hydrogen ions are translocated across the cytoplasmic membrane), and thus conserves the redox energy in a proton gradient.</text>
</comment>
<evidence type="ECO:0000313" key="8">
    <source>
        <dbReference type="EMBL" id="PIP40787.1"/>
    </source>
</evidence>
<feature type="transmembrane region" description="Helical" evidence="5">
    <location>
        <begin position="33"/>
        <end position="50"/>
    </location>
</feature>
<dbReference type="PRINTS" id="PR01434">
    <property type="entry name" value="NADHDHGNASE5"/>
</dbReference>
<keyword evidence="5" id="KW-1003">Cell membrane</keyword>
<dbReference type="PANTHER" id="PTHR22773">
    <property type="entry name" value="NADH DEHYDROGENASE"/>
    <property type="match status" value="1"/>
</dbReference>
<keyword evidence="4 5" id="KW-0472">Membrane</keyword>
<gene>
    <name evidence="5" type="primary">nuoN</name>
    <name evidence="8" type="ORF">COX18_05735</name>
</gene>
<dbReference type="GO" id="GO:0008137">
    <property type="term" value="F:NADH dehydrogenase (ubiquinone) activity"/>
    <property type="evidence" value="ECO:0007669"/>
    <property type="project" value="InterPro"/>
</dbReference>
<feature type="transmembrane region" description="Helical" evidence="5">
    <location>
        <begin position="436"/>
        <end position="455"/>
    </location>
</feature>
<evidence type="ECO:0000256" key="4">
    <source>
        <dbReference type="ARBA" id="ARBA00023136"/>
    </source>
</evidence>
<dbReference type="GO" id="GO:0012505">
    <property type="term" value="C:endomembrane system"/>
    <property type="evidence" value="ECO:0007669"/>
    <property type="project" value="UniProtKB-SubCell"/>
</dbReference>
<dbReference type="HAMAP" id="MF_00445">
    <property type="entry name" value="NDH1_NuoN_1"/>
    <property type="match status" value="1"/>
</dbReference>
<feature type="transmembrane region" description="Helical" evidence="5">
    <location>
        <begin position="291"/>
        <end position="312"/>
    </location>
</feature>
<keyword evidence="2 5" id="KW-0812">Transmembrane</keyword>
<feature type="transmembrane region" description="Helical" evidence="5">
    <location>
        <begin position="124"/>
        <end position="142"/>
    </location>
</feature>
<feature type="transmembrane region" description="Helical" evidence="5">
    <location>
        <begin position="263"/>
        <end position="284"/>
    </location>
</feature>
<evidence type="ECO:0000256" key="5">
    <source>
        <dbReference type="HAMAP-Rule" id="MF_00445"/>
    </source>
</evidence>
<comment type="subcellular location">
    <subcellularLocation>
        <location evidence="5">Cell membrane</location>
        <topology evidence="5">Multi-pass membrane protein</topology>
    </subcellularLocation>
    <subcellularLocation>
        <location evidence="1">Endomembrane system</location>
        <topology evidence="1">Multi-pass membrane protein</topology>
    </subcellularLocation>
    <subcellularLocation>
        <location evidence="6">Membrane</location>
        <topology evidence="6">Multi-pass membrane protein</topology>
    </subcellularLocation>
</comment>
<evidence type="ECO:0000256" key="3">
    <source>
        <dbReference type="ARBA" id="ARBA00022989"/>
    </source>
</evidence>
<dbReference type="EMBL" id="PCSH01000100">
    <property type="protein sequence ID" value="PIP40787.1"/>
    <property type="molecule type" value="Genomic_DNA"/>
</dbReference>
<accession>A0A2H0A5S0</accession>
<sequence>MNYTLLTPEIIICCTAMFILVIDLFLSQGAKKLLGWIAIIGLICAMVAVYNSPHGLAFGNRSFVVDSFAIYFKYLLLGIGILVVFSSMDYLKDRTSHHGEYYFILLLVIMGTLFMVSAGELISLFVSLELLSIGSYVLVAYLRTKQGIEGGIKYLLFGACCSAILLYGLGIIYGMTGTTEIKGIGEFLSHNDKGCALLLGLAFTLVGFGFKIVCIPFHFWVPEAYEGAPTPITGFLASASKVASFAVFIRIFIEGFGGIRQEWIMALIVLCILTMAIGNLSAIPQANIKRLLAYSSIGHAGYLLIGIIIGTTSGLSAVMFYLLVYALTTLGIFTVIAIISNKINTDEIDGYTGMYKRSPFLCLCMLICLASLAGLPPLAGFMGKFYLFAYAIHSGYIYLAAIGFIFSTISVYYYFRILKSMYFGDVKDESIIPTPFLLRLILILIMLGLFLIGILPQTFISFALESAKGIGCVNL</sequence>
<feature type="transmembrane region" description="Helical" evidence="5">
    <location>
        <begin position="154"/>
        <end position="176"/>
    </location>
</feature>
<keyword evidence="3 5" id="KW-1133">Transmembrane helix</keyword>
<dbReference type="GO" id="GO:0042773">
    <property type="term" value="P:ATP synthesis coupled electron transport"/>
    <property type="evidence" value="ECO:0007669"/>
    <property type="project" value="InterPro"/>
</dbReference>
<keyword evidence="5" id="KW-0813">Transport</keyword>
<feature type="transmembrane region" description="Helical" evidence="5">
    <location>
        <begin position="100"/>
        <end position="118"/>
    </location>
</feature>
<evidence type="ECO:0000259" key="7">
    <source>
        <dbReference type="Pfam" id="PF00361"/>
    </source>
</evidence>
<evidence type="ECO:0000256" key="6">
    <source>
        <dbReference type="RuleBase" id="RU000320"/>
    </source>
</evidence>
<comment type="subunit">
    <text evidence="5">NDH-1 is composed of 14 different subunits. Subunits NuoA, H, J, K, L, M, N constitute the membrane sector of the complex.</text>
</comment>
<feature type="domain" description="NADH:quinone oxidoreductase/Mrp antiporter transmembrane" evidence="7">
    <location>
        <begin position="118"/>
        <end position="409"/>
    </location>
</feature>
<feature type="transmembrane region" description="Helical" evidence="5">
    <location>
        <begin position="318"/>
        <end position="339"/>
    </location>
</feature>
<comment type="catalytic activity">
    <reaction evidence="5">
        <text>a quinone + NADH + 5 H(+)(in) = a quinol + NAD(+) + 4 H(+)(out)</text>
        <dbReference type="Rhea" id="RHEA:57888"/>
        <dbReference type="ChEBI" id="CHEBI:15378"/>
        <dbReference type="ChEBI" id="CHEBI:24646"/>
        <dbReference type="ChEBI" id="CHEBI:57540"/>
        <dbReference type="ChEBI" id="CHEBI:57945"/>
        <dbReference type="ChEBI" id="CHEBI:132124"/>
    </reaction>
</comment>
<dbReference type="NCBIfam" id="TIGR01770">
    <property type="entry name" value="NDH_I_N"/>
    <property type="match status" value="1"/>
</dbReference>
<feature type="transmembrane region" description="Helical" evidence="5">
    <location>
        <begin position="360"/>
        <end position="383"/>
    </location>
</feature>
<reference evidence="8 9" key="1">
    <citation type="submission" date="2017-09" db="EMBL/GenBank/DDBJ databases">
        <title>Depth-based differentiation of microbial function through sediment-hosted aquifers and enrichment of novel symbionts in the deep terrestrial subsurface.</title>
        <authorList>
            <person name="Probst A.J."/>
            <person name="Ladd B."/>
            <person name="Jarett J.K."/>
            <person name="Geller-Mcgrath D.E."/>
            <person name="Sieber C.M."/>
            <person name="Emerson J.B."/>
            <person name="Anantharaman K."/>
            <person name="Thomas B.C."/>
            <person name="Malmstrom R."/>
            <person name="Stieglmeier M."/>
            <person name="Klingl A."/>
            <person name="Woyke T."/>
            <person name="Ryan C.M."/>
            <person name="Banfield J.F."/>
        </authorList>
    </citation>
    <scope>NUCLEOTIDE SEQUENCE [LARGE SCALE GENOMIC DNA]</scope>
    <source>
        <strain evidence="8">CG23_combo_of_CG06-09_8_20_14_all_40_23</strain>
    </source>
</reference>
<evidence type="ECO:0000256" key="2">
    <source>
        <dbReference type="ARBA" id="ARBA00022692"/>
    </source>
</evidence>
<feature type="transmembrane region" description="Helical" evidence="5">
    <location>
        <begin position="196"/>
        <end position="220"/>
    </location>
</feature>
<dbReference type="AlphaFoldDB" id="A0A2H0A5S0"/>
<feature type="transmembrane region" description="Helical" evidence="5">
    <location>
        <begin position="395"/>
        <end position="415"/>
    </location>
</feature>
<evidence type="ECO:0000256" key="1">
    <source>
        <dbReference type="ARBA" id="ARBA00004127"/>
    </source>
</evidence>
<comment type="caution">
    <text evidence="8">The sequence shown here is derived from an EMBL/GenBank/DDBJ whole genome shotgun (WGS) entry which is preliminary data.</text>
</comment>
<comment type="similarity">
    <text evidence="5">Belongs to the complex I subunit 2 family.</text>
</comment>
<organism evidence="8 9">
    <name type="scientific">Candidatus Desantisbacteria bacterium CG23_combo_of_CG06-09_8_20_14_all_40_23</name>
    <dbReference type="NCBI Taxonomy" id="1974550"/>
    <lineage>
        <taxon>Bacteria</taxon>
        <taxon>Candidatus Desantisiibacteriota</taxon>
    </lineage>
</organism>
<name>A0A2H0A5S0_9BACT</name>
<dbReference type="GO" id="GO:0005886">
    <property type="term" value="C:plasma membrane"/>
    <property type="evidence" value="ECO:0007669"/>
    <property type="project" value="UniProtKB-SubCell"/>
</dbReference>
<feature type="transmembrane region" description="Helical" evidence="5">
    <location>
        <begin position="70"/>
        <end position="88"/>
    </location>
</feature>
<evidence type="ECO:0000313" key="9">
    <source>
        <dbReference type="Proteomes" id="UP000231067"/>
    </source>
</evidence>
<keyword evidence="5" id="KW-1278">Translocase</keyword>
<protein>
    <recommendedName>
        <fullName evidence="5">NADH-quinone oxidoreductase subunit N</fullName>
        <ecNumber evidence="5">7.1.1.-</ecNumber>
    </recommendedName>
    <alternativeName>
        <fullName evidence="5">NADH dehydrogenase I subunit N</fullName>
    </alternativeName>
    <alternativeName>
        <fullName evidence="5">NDH-1 subunit N</fullName>
    </alternativeName>
</protein>